<keyword evidence="1" id="KW-0472">Membrane</keyword>
<dbReference type="EMBL" id="CABITT030000002">
    <property type="protein sequence ID" value="VVA94349.1"/>
    <property type="molecule type" value="Genomic_DNA"/>
</dbReference>
<name>A0A565B0D4_9BRAS</name>
<organism evidence="2 3">
    <name type="scientific">Arabis nemorensis</name>
    <dbReference type="NCBI Taxonomy" id="586526"/>
    <lineage>
        <taxon>Eukaryota</taxon>
        <taxon>Viridiplantae</taxon>
        <taxon>Streptophyta</taxon>
        <taxon>Embryophyta</taxon>
        <taxon>Tracheophyta</taxon>
        <taxon>Spermatophyta</taxon>
        <taxon>Magnoliopsida</taxon>
        <taxon>eudicotyledons</taxon>
        <taxon>Gunneridae</taxon>
        <taxon>Pentapetalae</taxon>
        <taxon>rosids</taxon>
        <taxon>malvids</taxon>
        <taxon>Brassicales</taxon>
        <taxon>Brassicaceae</taxon>
        <taxon>Arabideae</taxon>
        <taxon>Arabis</taxon>
    </lineage>
</organism>
<reference evidence="2" key="1">
    <citation type="submission" date="2019-07" db="EMBL/GenBank/DDBJ databases">
        <authorList>
            <person name="Dittberner H."/>
        </authorList>
    </citation>
    <scope>NUCLEOTIDE SEQUENCE [LARGE SCALE GENOMIC DNA]</scope>
</reference>
<evidence type="ECO:0000313" key="2">
    <source>
        <dbReference type="EMBL" id="VVA94349.1"/>
    </source>
</evidence>
<keyword evidence="3" id="KW-1185">Reference proteome</keyword>
<proteinExistence type="predicted"/>
<evidence type="ECO:0000313" key="3">
    <source>
        <dbReference type="Proteomes" id="UP000489600"/>
    </source>
</evidence>
<evidence type="ECO:0000256" key="1">
    <source>
        <dbReference type="SAM" id="Phobius"/>
    </source>
</evidence>
<accession>A0A565B0D4</accession>
<dbReference type="Proteomes" id="UP000489600">
    <property type="component" value="Unassembled WGS sequence"/>
</dbReference>
<dbReference type="AlphaFoldDB" id="A0A565B0D4"/>
<feature type="transmembrane region" description="Helical" evidence="1">
    <location>
        <begin position="42"/>
        <end position="63"/>
    </location>
</feature>
<dbReference type="OrthoDB" id="1111017at2759"/>
<keyword evidence="1" id="KW-1133">Transmembrane helix</keyword>
<sequence>MEMVLKKKRVVLNERIMEPFNGVRATNNDQKSSLEGELQSPVVVAASSIRVVGLVAATLFVCYSKQM</sequence>
<comment type="caution">
    <text evidence="2">The sequence shown here is derived from an EMBL/GenBank/DDBJ whole genome shotgun (WGS) entry which is preliminary data.</text>
</comment>
<keyword evidence="1" id="KW-0812">Transmembrane</keyword>
<protein>
    <submittedName>
        <fullName evidence="2">Uncharacterized protein</fullName>
    </submittedName>
</protein>
<gene>
    <name evidence="2" type="ORF">ANE_LOCUS4794</name>
</gene>